<dbReference type="STRING" id="28234.SAMN04488588_1845"/>
<dbReference type="Pfam" id="PF17137">
    <property type="entry name" value="DUF5110"/>
    <property type="match status" value="1"/>
</dbReference>
<dbReference type="Pfam" id="PF13802">
    <property type="entry name" value="Gal_mutarotas_2"/>
    <property type="match status" value="1"/>
</dbReference>
<reference evidence="7 8" key="1">
    <citation type="submission" date="2016-10" db="EMBL/GenBank/DDBJ databases">
        <authorList>
            <person name="de Groot N.N."/>
        </authorList>
    </citation>
    <scope>NUCLEOTIDE SEQUENCE [LARGE SCALE GENOMIC DNA]</scope>
    <source>
        <strain evidence="7 8">WG14</strain>
    </source>
</reference>
<evidence type="ECO:0000313" key="8">
    <source>
        <dbReference type="Proteomes" id="UP000199322"/>
    </source>
</evidence>
<dbReference type="InterPro" id="IPR048395">
    <property type="entry name" value="Glyco_hydro_31_C"/>
</dbReference>
<keyword evidence="8" id="KW-1185">Reference proteome</keyword>
<evidence type="ECO:0000256" key="2">
    <source>
        <dbReference type="RuleBase" id="RU361185"/>
    </source>
</evidence>
<feature type="domain" description="Glycoside hydrolase family 31 N-terminal" evidence="4">
    <location>
        <begin position="51"/>
        <end position="106"/>
    </location>
</feature>
<dbReference type="Pfam" id="PF21365">
    <property type="entry name" value="Glyco_hydro_31_3rd"/>
    <property type="match status" value="1"/>
</dbReference>
<evidence type="ECO:0000259" key="5">
    <source>
        <dbReference type="Pfam" id="PF17137"/>
    </source>
</evidence>
<dbReference type="SUPFAM" id="SSF74650">
    <property type="entry name" value="Galactose mutarotase-like"/>
    <property type="match status" value="1"/>
</dbReference>
<dbReference type="AlphaFoldDB" id="A0A1G6PMY6"/>
<dbReference type="CDD" id="cd14752">
    <property type="entry name" value="GH31_N"/>
    <property type="match status" value="1"/>
</dbReference>
<evidence type="ECO:0000259" key="6">
    <source>
        <dbReference type="Pfam" id="PF21365"/>
    </source>
</evidence>
<evidence type="ECO:0000256" key="1">
    <source>
        <dbReference type="ARBA" id="ARBA00007806"/>
    </source>
</evidence>
<feature type="domain" description="Glycosyl hydrolase family 31 C-terminal" evidence="6">
    <location>
        <begin position="541"/>
        <end position="631"/>
    </location>
</feature>
<proteinExistence type="inferred from homology"/>
<keyword evidence="2" id="KW-0378">Hydrolase</keyword>
<dbReference type="InterPro" id="IPR000322">
    <property type="entry name" value="Glyco_hydro_31_TIM"/>
</dbReference>
<dbReference type="InterPro" id="IPR011013">
    <property type="entry name" value="Gal_mutarotase_sf_dom"/>
</dbReference>
<dbReference type="GO" id="GO:0004553">
    <property type="term" value="F:hydrolase activity, hydrolyzing O-glycosyl compounds"/>
    <property type="evidence" value="ECO:0007669"/>
    <property type="project" value="InterPro"/>
</dbReference>
<dbReference type="GO" id="GO:0005975">
    <property type="term" value="P:carbohydrate metabolic process"/>
    <property type="evidence" value="ECO:0007669"/>
    <property type="project" value="InterPro"/>
</dbReference>
<feature type="domain" description="Glycoside hydrolase family 31 TIM barrel" evidence="3">
    <location>
        <begin position="167"/>
        <end position="530"/>
    </location>
</feature>
<dbReference type="GO" id="GO:0030246">
    <property type="term" value="F:carbohydrate binding"/>
    <property type="evidence" value="ECO:0007669"/>
    <property type="project" value="InterPro"/>
</dbReference>
<dbReference type="Gene3D" id="3.20.20.80">
    <property type="entry name" value="Glycosidases"/>
    <property type="match status" value="1"/>
</dbReference>
<evidence type="ECO:0000313" key="7">
    <source>
        <dbReference type="EMBL" id="SDC80737.1"/>
    </source>
</evidence>
<dbReference type="Gene3D" id="2.60.40.4040">
    <property type="match status" value="1"/>
</dbReference>
<evidence type="ECO:0000259" key="4">
    <source>
        <dbReference type="Pfam" id="PF13802"/>
    </source>
</evidence>
<dbReference type="InterPro" id="IPR025887">
    <property type="entry name" value="Glyco_hydro_31_N_dom"/>
</dbReference>
<dbReference type="Proteomes" id="UP000199322">
    <property type="component" value="Unassembled WGS sequence"/>
</dbReference>
<dbReference type="InterPro" id="IPR017853">
    <property type="entry name" value="GH"/>
</dbReference>
<protein>
    <submittedName>
        <fullName evidence="7">Alpha-glucosidase</fullName>
    </submittedName>
</protein>
<keyword evidence="2" id="KW-0326">Glycosidase</keyword>
<dbReference type="CDD" id="cd06604">
    <property type="entry name" value="GH31_glucosidase_II_MalA"/>
    <property type="match status" value="1"/>
</dbReference>
<name>A0A1G6PMY6_9BACT</name>
<dbReference type="SUPFAM" id="SSF51011">
    <property type="entry name" value="Glycosyl hydrolase domain"/>
    <property type="match status" value="1"/>
</dbReference>
<evidence type="ECO:0000259" key="3">
    <source>
        <dbReference type="Pfam" id="PF01055"/>
    </source>
</evidence>
<accession>A0A1G6PMY6</accession>
<dbReference type="PANTHER" id="PTHR22762">
    <property type="entry name" value="ALPHA-GLUCOSIDASE"/>
    <property type="match status" value="1"/>
</dbReference>
<dbReference type="RefSeq" id="WP_091405113.1">
    <property type="nucleotide sequence ID" value="NZ_FMYV01000008.1"/>
</dbReference>
<dbReference type="Gene3D" id="2.60.40.1760">
    <property type="entry name" value="glycosyl hydrolase (family 31)"/>
    <property type="match status" value="1"/>
</dbReference>
<dbReference type="PANTHER" id="PTHR22762:SF166">
    <property type="entry name" value="ALPHA-GLUCOSIDASE"/>
    <property type="match status" value="1"/>
</dbReference>
<dbReference type="SUPFAM" id="SSF51445">
    <property type="entry name" value="(Trans)glycosidases"/>
    <property type="match status" value="1"/>
</dbReference>
<dbReference type="Pfam" id="PF01055">
    <property type="entry name" value="Glyco_hydro_31_2nd"/>
    <property type="match status" value="1"/>
</dbReference>
<dbReference type="EMBL" id="FMYV01000008">
    <property type="protein sequence ID" value="SDC80737.1"/>
    <property type="molecule type" value="Genomic_DNA"/>
</dbReference>
<dbReference type="InterPro" id="IPR033403">
    <property type="entry name" value="DUF5110"/>
</dbReference>
<feature type="domain" description="DUF5110" evidence="5">
    <location>
        <begin position="651"/>
        <end position="709"/>
    </location>
</feature>
<gene>
    <name evidence="7" type="ORF">SAMN04488588_1845</name>
</gene>
<sequence length="734" mass="86178">MFKKQMVLDDVILFRTGKPFNTTAVIKEITDDFDNSEDFPYFEVKEYENYYEFVYEMDKDDYVYGLGEQLGALNKRGKEYKLYSTDDPIHTPEKGSLYGSHPFAFIDGSKKFAFMIDFPGEIVFDIGYTHKDLMTVKVPSKDFDFYLFDIEDKYEVIKKYLELTGSPFVPPKWSWGFQQCRWSYPDADTINNIAESFRKDGIPCDAIYMDIDYMKDYKVFTVDEEKFPNFEDFAKNLKKDGFKLVPIIDPGVKIEDNYSVYEEGKENNYFCKDKDGEDFVAAVWPGLTHFPDFLNKEARKWWGEKYKFFTDKGIYSFWNDMNEPSIFYSLKGFNKLVEIGENLRGNEDMGIKSFLAKEQMFDMANNREDYKSFYHRADDGSTVNHDLVHNLYGYFMAKATVEEGFDNIIPNQRYLLLSRSSYLGHHRIATIWMGDNMSWWDHMLVQMRMLQSLNMAGFFYTGADVGGFGSNASPELVIRWMQLGAFTPLYRNHSALGTREQEPFAFDEETKDIMRDIIRLRYSLIPYSYSEYMKSVSELRPFIKPLHMDYEGKRVKEIEDQYMYGDSIMVAPVHTQNAKGRFVHLPGDDKWLCWVASKYDERKMSIYFPGDFYVDADLNEIPLFIKENKLITISEPMNYVGEKEIEEITVIGLVTDKAEFTYYEDDGETKDYQKGKFAEALITVEKEGNEYKFSVEKDEHENPETGETYELAIKRIKFEIYDEHGNIIENTIEI</sequence>
<organism evidence="7 8">
    <name type="scientific">Geotoga petraea</name>
    <dbReference type="NCBI Taxonomy" id="28234"/>
    <lineage>
        <taxon>Bacteria</taxon>
        <taxon>Thermotogati</taxon>
        <taxon>Thermotogota</taxon>
        <taxon>Thermotogae</taxon>
        <taxon>Petrotogales</taxon>
        <taxon>Petrotogaceae</taxon>
        <taxon>Geotoga</taxon>
    </lineage>
</organism>
<comment type="similarity">
    <text evidence="1 2">Belongs to the glycosyl hydrolase 31 family.</text>
</comment>